<feature type="compositionally biased region" description="Basic residues" evidence="1">
    <location>
        <begin position="45"/>
        <end position="56"/>
    </location>
</feature>
<accession>A0ABQ0KQ33</accession>
<comment type="caution">
    <text evidence="2">The sequence shown here is derived from an EMBL/GenBank/DDBJ whole genome shotgun (WGS) entry which is preliminary data.</text>
</comment>
<name>A0ABQ0KQ33_MYCNV</name>
<organism evidence="2 3">
    <name type="scientific">Mycolicibacterium novocastrense</name>
    <name type="common">Mycobacterium novocastrense</name>
    <dbReference type="NCBI Taxonomy" id="59813"/>
    <lineage>
        <taxon>Bacteria</taxon>
        <taxon>Bacillati</taxon>
        <taxon>Actinomycetota</taxon>
        <taxon>Actinomycetes</taxon>
        <taxon>Mycobacteriales</taxon>
        <taxon>Mycobacteriaceae</taxon>
        <taxon>Mycolicibacterium</taxon>
    </lineage>
</organism>
<dbReference type="Proteomes" id="UP000069773">
    <property type="component" value="Unassembled WGS sequence"/>
</dbReference>
<sequence length="146" mass="16214">MTDSRLQPLSWPLVMVASESLRAASKRHVPSNWKDYTLPTDAARKNRSQLPKKRPAVRSEPNASRSPANRPRAHGVHVPSRARRPIVGDMASPSPNESRPVAAQPGAIDEDLLDAEYARLAIAFNSEVADAERRTARDTYISRREP</sequence>
<evidence type="ECO:0000313" key="3">
    <source>
        <dbReference type="Proteomes" id="UP000069773"/>
    </source>
</evidence>
<keyword evidence="3" id="KW-1185">Reference proteome</keyword>
<protein>
    <submittedName>
        <fullName evidence="2">Uncharacterized protein</fullName>
    </submittedName>
</protein>
<dbReference type="EMBL" id="BCTA01000071">
    <property type="protein sequence ID" value="GAT11681.1"/>
    <property type="molecule type" value="Genomic_DNA"/>
</dbReference>
<gene>
    <name evidence="2" type="ORF">RMCN_4814</name>
</gene>
<proteinExistence type="predicted"/>
<reference evidence="2 3" key="1">
    <citation type="journal article" date="2016" name="Genome Announc.">
        <title>Draft Genome Sequences of Five Rapidly Growing Mycobacterium Species, M. thermoresistibile, M. fortuitum subsp. acetamidolyticum, M. canariasense, M. brisbanense, and M. novocastrense.</title>
        <authorList>
            <person name="Katahira K."/>
            <person name="Ogura Y."/>
            <person name="Gotoh Y."/>
            <person name="Hayashi T."/>
        </authorList>
    </citation>
    <scope>NUCLEOTIDE SEQUENCE [LARGE SCALE GENOMIC DNA]</scope>
    <source>
        <strain evidence="2 3">JCM18114</strain>
    </source>
</reference>
<feature type="region of interest" description="Disordered" evidence="1">
    <location>
        <begin position="22"/>
        <end position="105"/>
    </location>
</feature>
<evidence type="ECO:0000313" key="2">
    <source>
        <dbReference type="EMBL" id="GAT11681.1"/>
    </source>
</evidence>
<feature type="compositionally biased region" description="Basic residues" evidence="1">
    <location>
        <begin position="71"/>
        <end position="84"/>
    </location>
</feature>
<evidence type="ECO:0000256" key="1">
    <source>
        <dbReference type="SAM" id="MobiDB-lite"/>
    </source>
</evidence>